<evidence type="ECO:0000313" key="2">
    <source>
        <dbReference type="EMBL" id="CAE0268568.1"/>
    </source>
</evidence>
<feature type="compositionally biased region" description="Basic residues" evidence="1">
    <location>
        <begin position="12"/>
        <end position="23"/>
    </location>
</feature>
<dbReference type="EMBL" id="HBIB01047041">
    <property type="protein sequence ID" value="CAE0268568.1"/>
    <property type="molecule type" value="Transcribed_RNA"/>
</dbReference>
<feature type="compositionally biased region" description="Basic residues" evidence="1">
    <location>
        <begin position="106"/>
        <end position="115"/>
    </location>
</feature>
<dbReference type="AlphaFoldDB" id="A0A7S3GJT1"/>
<proteinExistence type="predicted"/>
<feature type="region of interest" description="Disordered" evidence="1">
    <location>
        <begin position="1"/>
        <end position="36"/>
    </location>
</feature>
<feature type="region of interest" description="Disordered" evidence="1">
    <location>
        <begin position="93"/>
        <end position="166"/>
    </location>
</feature>
<sequence>MKGAELLTQKGPAKHTKKKRRGGVVKDNGGAAASSEPTLPYFKAVLDAIDVTEQMHAAELDESAMAGLTIWEKYKELSKRGFASEFSCMLRSKLSEVGGEESTGKATKKGGRKQAKTNDSKKGNDFPPPPAPLADDEHFLSDSTRAIRSNQAGKRTRVLGRFTKEE</sequence>
<evidence type="ECO:0000256" key="1">
    <source>
        <dbReference type="SAM" id="MobiDB-lite"/>
    </source>
</evidence>
<name>A0A7S3GJT1_9EUKA</name>
<gene>
    <name evidence="2" type="ORF">PBIL07802_LOCUS30918</name>
</gene>
<feature type="compositionally biased region" description="Polar residues" evidence="1">
    <location>
        <begin position="141"/>
        <end position="153"/>
    </location>
</feature>
<reference evidence="2" key="1">
    <citation type="submission" date="2021-01" db="EMBL/GenBank/DDBJ databases">
        <authorList>
            <person name="Corre E."/>
            <person name="Pelletier E."/>
            <person name="Niang G."/>
            <person name="Scheremetjew M."/>
            <person name="Finn R."/>
            <person name="Kale V."/>
            <person name="Holt S."/>
            <person name="Cochrane G."/>
            <person name="Meng A."/>
            <person name="Brown T."/>
            <person name="Cohen L."/>
        </authorList>
    </citation>
    <scope>NUCLEOTIDE SEQUENCE</scope>
    <source>
        <strain evidence="2">NIES-2562</strain>
    </source>
</reference>
<accession>A0A7S3GJT1</accession>
<protein>
    <submittedName>
        <fullName evidence="2">Uncharacterized protein</fullName>
    </submittedName>
</protein>
<organism evidence="2">
    <name type="scientific">Palpitomonas bilix</name>
    <dbReference type="NCBI Taxonomy" id="652834"/>
    <lineage>
        <taxon>Eukaryota</taxon>
        <taxon>Eukaryota incertae sedis</taxon>
    </lineage>
</organism>